<protein>
    <submittedName>
        <fullName evidence="1">Uncharacterized protein</fullName>
    </submittedName>
</protein>
<dbReference type="EMBL" id="CP089982">
    <property type="protein sequence ID" value="WXA92429.1"/>
    <property type="molecule type" value="Genomic_DNA"/>
</dbReference>
<keyword evidence="2" id="KW-1185">Reference proteome</keyword>
<evidence type="ECO:0000313" key="1">
    <source>
        <dbReference type="EMBL" id="WXA92429.1"/>
    </source>
</evidence>
<dbReference type="RefSeq" id="WP_394843032.1">
    <property type="nucleotide sequence ID" value="NZ_CP089982.1"/>
</dbReference>
<reference evidence="1 2" key="1">
    <citation type="submission" date="2021-12" db="EMBL/GenBank/DDBJ databases">
        <title>Discovery of the Pendulisporaceae a myxobacterial family with distinct sporulation behavior and unique specialized metabolism.</title>
        <authorList>
            <person name="Garcia R."/>
            <person name="Popoff A."/>
            <person name="Bader C.D."/>
            <person name="Loehr J."/>
            <person name="Walesch S."/>
            <person name="Walt C."/>
            <person name="Boldt J."/>
            <person name="Bunk B."/>
            <person name="Haeckl F.J.F.P.J."/>
            <person name="Gunesch A.P."/>
            <person name="Birkelbach J."/>
            <person name="Nuebel U."/>
            <person name="Pietschmann T."/>
            <person name="Bach T."/>
            <person name="Mueller R."/>
        </authorList>
    </citation>
    <scope>NUCLEOTIDE SEQUENCE [LARGE SCALE GENOMIC DNA]</scope>
    <source>
        <strain evidence="1 2">MSr12523</strain>
    </source>
</reference>
<name>A0ABZ2K121_9BACT</name>
<proteinExistence type="predicted"/>
<dbReference type="Proteomes" id="UP001379533">
    <property type="component" value="Chromosome"/>
</dbReference>
<organism evidence="1 2">
    <name type="scientific">Pendulispora brunnea</name>
    <dbReference type="NCBI Taxonomy" id="2905690"/>
    <lineage>
        <taxon>Bacteria</taxon>
        <taxon>Pseudomonadati</taxon>
        <taxon>Myxococcota</taxon>
        <taxon>Myxococcia</taxon>
        <taxon>Myxococcales</taxon>
        <taxon>Sorangiineae</taxon>
        <taxon>Pendulisporaceae</taxon>
        <taxon>Pendulispora</taxon>
    </lineage>
</organism>
<gene>
    <name evidence="1" type="ORF">LZC95_39010</name>
</gene>
<sequence length="81" mass="9732">MIQWPPEHRLNDGARHALAHFRETAAARELAEDDHRWKLEGTSWSDEFPYSLLWQDERFHELRVTWESGGVWWFDRGQVAL</sequence>
<accession>A0ABZ2K121</accession>
<evidence type="ECO:0000313" key="2">
    <source>
        <dbReference type="Proteomes" id="UP001379533"/>
    </source>
</evidence>